<evidence type="ECO:0000313" key="7">
    <source>
        <dbReference type="Proteomes" id="UP001153714"/>
    </source>
</evidence>
<feature type="region of interest" description="Disordered" evidence="4">
    <location>
        <begin position="223"/>
        <end position="282"/>
    </location>
</feature>
<dbReference type="GO" id="GO:0004866">
    <property type="term" value="F:endopeptidase inhibitor activity"/>
    <property type="evidence" value="ECO:0007669"/>
    <property type="project" value="InterPro"/>
</dbReference>
<feature type="compositionally biased region" description="Low complexity" evidence="4">
    <location>
        <begin position="148"/>
        <end position="161"/>
    </location>
</feature>
<dbReference type="InterPro" id="IPR045128">
    <property type="entry name" value="PI31-like"/>
</dbReference>
<dbReference type="GO" id="GO:0000502">
    <property type="term" value="C:proteasome complex"/>
    <property type="evidence" value="ECO:0007669"/>
    <property type="project" value="UniProtKB-KW"/>
</dbReference>
<evidence type="ECO:0000256" key="3">
    <source>
        <dbReference type="ARBA" id="ARBA00022942"/>
    </source>
</evidence>
<comment type="similarity">
    <text evidence="1">Belongs to the proteasome inhibitor PI31 family.</text>
</comment>
<keyword evidence="3" id="KW-0647">Proteasome</keyword>
<dbReference type="EMBL" id="OU893340">
    <property type="protein sequence ID" value="CAG9796372.1"/>
    <property type="molecule type" value="Genomic_DNA"/>
</dbReference>
<dbReference type="PANTHER" id="PTHR13266">
    <property type="entry name" value="PROTEASOME INHIBITOR"/>
    <property type="match status" value="1"/>
</dbReference>
<evidence type="ECO:0000256" key="1">
    <source>
        <dbReference type="ARBA" id="ARBA00006405"/>
    </source>
</evidence>
<organism evidence="6 7">
    <name type="scientific">Diatraea saccharalis</name>
    <name type="common">sugarcane borer</name>
    <dbReference type="NCBI Taxonomy" id="40085"/>
    <lineage>
        <taxon>Eukaryota</taxon>
        <taxon>Metazoa</taxon>
        <taxon>Ecdysozoa</taxon>
        <taxon>Arthropoda</taxon>
        <taxon>Hexapoda</taxon>
        <taxon>Insecta</taxon>
        <taxon>Pterygota</taxon>
        <taxon>Neoptera</taxon>
        <taxon>Endopterygota</taxon>
        <taxon>Lepidoptera</taxon>
        <taxon>Glossata</taxon>
        <taxon>Ditrysia</taxon>
        <taxon>Pyraloidea</taxon>
        <taxon>Crambidae</taxon>
        <taxon>Crambinae</taxon>
        <taxon>Diatraea</taxon>
    </lineage>
</organism>
<evidence type="ECO:0000259" key="5">
    <source>
        <dbReference type="Pfam" id="PF11566"/>
    </source>
</evidence>
<name>A0A9N9RER8_9NEOP</name>
<dbReference type="Pfam" id="PF11566">
    <property type="entry name" value="PI31_Prot_N"/>
    <property type="match status" value="1"/>
</dbReference>
<protein>
    <recommendedName>
        <fullName evidence="2">Proteasome inhibitor PI31 subunit</fullName>
    </recommendedName>
</protein>
<reference evidence="6" key="2">
    <citation type="submission" date="2022-10" db="EMBL/GenBank/DDBJ databases">
        <authorList>
            <consortium name="ENA_rothamsted_submissions"/>
            <consortium name="culmorum"/>
            <person name="King R."/>
        </authorList>
    </citation>
    <scope>NUCLEOTIDE SEQUENCE</scope>
</reference>
<reference evidence="6" key="1">
    <citation type="submission" date="2021-12" db="EMBL/GenBank/DDBJ databases">
        <authorList>
            <person name="King R."/>
        </authorList>
    </citation>
    <scope>NUCLEOTIDE SEQUENCE</scope>
</reference>
<sequence length="282" mass="31186">MASDPLFGWDLTFKTVERDVKRKSDVIIAFIHWNLTKRGFRNIGIGDERTLSGDEEKSELLPTGWNDKENYTLRYILEEKLYILHGLNTDGNLIVNLMRSEDLAVSNIAVKLEDSVKETSGTIEKLMPNYKELMFNIKRDLIDTITERSTTTAETQTSRSDSNNRRPSDDPLRIPPRPLPGVHPDTPDLWDLPPAGMPNIGRSDLDPFAPSGGGMIFNPFGPRGNPENPGLGIPGGLPRGAVPPGARFDPFGPPGVPMPGRRAPPPDADHLPPPGFNDNMFM</sequence>
<dbReference type="OrthoDB" id="68090at2759"/>
<dbReference type="AlphaFoldDB" id="A0A9N9RER8"/>
<evidence type="ECO:0000256" key="2">
    <source>
        <dbReference type="ARBA" id="ARBA00015575"/>
    </source>
</evidence>
<gene>
    <name evidence="6" type="ORF">DIATSA_LOCUS13565</name>
</gene>
<dbReference type="GO" id="GO:0070628">
    <property type="term" value="F:proteasome binding"/>
    <property type="evidence" value="ECO:0007669"/>
    <property type="project" value="InterPro"/>
</dbReference>
<dbReference type="GO" id="GO:0043161">
    <property type="term" value="P:proteasome-mediated ubiquitin-dependent protein catabolic process"/>
    <property type="evidence" value="ECO:0007669"/>
    <property type="project" value="InterPro"/>
</dbReference>
<evidence type="ECO:0000313" key="6">
    <source>
        <dbReference type="EMBL" id="CAG9796372.1"/>
    </source>
</evidence>
<keyword evidence="7" id="KW-1185">Reference proteome</keyword>
<evidence type="ECO:0000256" key="4">
    <source>
        <dbReference type="SAM" id="MobiDB-lite"/>
    </source>
</evidence>
<feature type="region of interest" description="Disordered" evidence="4">
    <location>
        <begin position="148"/>
        <end position="189"/>
    </location>
</feature>
<dbReference type="PANTHER" id="PTHR13266:SF1">
    <property type="entry name" value="PROTEASOME INHIBITOR PI31 SUBUNIT"/>
    <property type="match status" value="1"/>
</dbReference>
<feature type="domain" description="PI31 proteasome regulator N-terminal" evidence="5">
    <location>
        <begin position="18"/>
        <end position="147"/>
    </location>
</feature>
<dbReference type="Gene3D" id="3.40.1000.30">
    <property type="match status" value="1"/>
</dbReference>
<dbReference type="Proteomes" id="UP001153714">
    <property type="component" value="Chromosome 9"/>
</dbReference>
<feature type="compositionally biased region" description="Basic and acidic residues" evidence="4">
    <location>
        <begin position="162"/>
        <end position="172"/>
    </location>
</feature>
<proteinExistence type="inferred from homology"/>
<feature type="compositionally biased region" description="Pro residues" evidence="4">
    <location>
        <begin position="251"/>
        <end position="275"/>
    </location>
</feature>
<dbReference type="InterPro" id="IPR021625">
    <property type="entry name" value="PI31_Prot_N"/>
</dbReference>
<accession>A0A9N9RER8</accession>